<dbReference type="InterPro" id="IPR029021">
    <property type="entry name" value="Prot-tyrosine_phosphatase-like"/>
</dbReference>
<dbReference type="PANTHER" id="PTHR46163:SF5">
    <property type="entry name" value="TYROSINE-PROTEIN PHOSPHATASE"/>
    <property type="match status" value="1"/>
</dbReference>
<protein>
    <recommendedName>
        <fullName evidence="6">Protein-tyrosine phosphatase</fullName>
    </recommendedName>
</protein>
<dbReference type="Proteomes" id="UP001303046">
    <property type="component" value="Unassembled WGS sequence"/>
</dbReference>
<dbReference type="PANTHER" id="PTHR46163">
    <property type="entry name" value="TYROSINE-PROTEIN PHOSPHATASE-RELATED"/>
    <property type="match status" value="1"/>
</dbReference>
<evidence type="ECO:0000256" key="1">
    <source>
        <dbReference type="SAM" id="MobiDB-lite"/>
    </source>
</evidence>
<dbReference type="CDD" id="cd00047">
    <property type="entry name" value="PTPc"/>
    <property type="match status" value="1"/>
</dbReference>
<evidence type="ECO:0008006" key="6">
    <source>
        <dbReference type="Google" id="ProtNLM"/>
    </source>
</evidence>
<dbReference type="SUPFAM" id="SSF52799">
    <property type="entry name" value="(Phosphotyrosine protein) phosphatases II"/>
    <property type="match status" value="1"/>
</dbReference>
<accession>A0ABR1C6Y0</accession>
<evidence type="ECO:0000259" key="2">
    <source>
        <dbReference type="PROSITE" id="PS50055"/>
    </source>
</evidence>
<dbReference type="PRINTS" id="PR00700">
    <property type="entry name" value="PRTYPHPHTASE"/>
</dbReference>
<comment type="caution">
    <text evidence="4">The sequence shown here is derived from an EMBL/GenBank/DDBJ whole genome shotgun (WGS) entry which is preliminary data.</text>
</comment>
<dbReference type="InterPro" id="IPR016130">
    <property type="entry name" value="Tyr_Pase_AS"/>
</dbReference>
<dbReference type="PROSITE" id="PS50055">
    <property type="entry name" value="TYR_PHOSPHATASE_PTP"/>
    <property type="match status" value="1"/>
</dbReference>
<dbReference type="PROSITE" id="PS50056">
    <property type="entry name" value="TYR_PHOSPHATASE_2"/>
    <property type="match status" value="1"/>
</dbReference>
<evidence type="ECO:0000313" key="4">
    <source>
        <dbReference type="EMBL" id="KAK6733604.1"/>
    </source>
</evidence>
<gene>
    <name evidence="4" type="primary">Necator_chrII.g5180</name>
    <name evidence="4" type="ORF">RB195_017388</name>
</gene>
<name>A0ABR1C6Y0_NECAM</name>
<feature type="domain" description="Tyrosine specific protein phosphatases" evidence="3">
    <location>
        <begin position="249"/>
        <end position="322"/>
    </location>
</feature>
<feature type="region of interest" description="Disordered" evidence="1">
    <location>
        <begin position="1"/>
        <end position="26"/>
    </location>
</feature>
<evidence type="ECO:0000313" key="5">
    <source>
        <dbReference type="Proteomes" id="UP001303046"/>
    </source>
</evidence>
<dbReference type="InterPro" id="IPR003595">
    <property type="entry name" value="Tyr_Pase_cat"/>
</dbReference>
<dbReference type="Gene3D" id="3.90.190.10">
    <property type="entry name" value="Protein tyrosine phosphatase superfamily"/>
    <property type="match status" value="1"/>
</dbReference>
<reference evidence="4 5" key="1">
    <citation type="submission" date="2023-08" db="EMBL/GenBank/DDBJ databases">
        <title>A Necator americanus chromosomal reference genome.</title>
        <authorList>
            <person name="Ilik V."/>
            <person name="Petrzelkova K.J."/>
            <person name="Pardy F."/>
            <person name="Fuh T."/>
            <person name="Niatou-Singa F.S."/>
            <person name="Gouil Q."/>
            <person name="Baker L."/>
            <person name="Ritchie M.E."/>
            <person name="Jex A.R."/>
            <person name="Gazzola D."/>
            <person name="Li H."/>
            <person name="Toshio Fujiwara R."/>
            <person name="Zhan B."/>
            <person name="Aroian R.V."/>
            <person name="Pafco B."/>
            <person name="Schwarz E.M."/>
        </authorList>
    </citation>
    <scope>NUCLEOTIDE SEQUENCE [LARGE SCALE GENOMIC DNA]</scope>
    <source>
        <strain evidence="4 5">Aroian</strain>
        <tissue evidence="4">Whole animal</tissue>
    </source>
</reference>
<proteinExistence type="predicted"/>
<feature type="compositionally biased region" description="Basic residues" evidence="1">
    <location>
        <begin position="1"/>
        <end position="12"/>
    </location>
</feature>
<dbReference type="PROSITE" id="PS00383">
    <property type="entry name" value="TYR_PHOSPHATASE_1"/>
    <property type="match status" value="1"/>
</dbReference>
<dbReference type="InterPro" id="IPR000387">
    <property type="entry name" value="Tyr_Pase_dom"/>
</dbReference>
<dbReference type="SMART" id="SM00194">
    <property type="entry name" value="PTPc"/>
    <property type="match status" value="1"/>
</dbReference>
<keyword evidence="5" id="KW-1185">Reference proteome</keyword>
<evidence type="ECO:0000259" key="3">
    <source>
        <dbReference type="PROSITE" id="PS50056"/>
    </source>
</evidence>
<sequence>MFARKRLSRGVTKKNLSGSRDVDQSPVVQVRRKQTYGPNPRLGNRFPKADGATAIDKTIKEYVELTASKGVKGFQDEFKKMASYRAPNDLYKYESFNLNQKRNRYPDVICLESTRVRLTQDVPPSTDYIHANWVKFDKHDRTFIATQAPLENTIDDFWRMVFQERCSSIVNLTHKKEKDSMKSVMYWPEFAGSFKTYDKMFVNTKKIEYENKLPIYTIELVPEGCSDSHVVKMIHMSNWPDKGVPTSGRHVLRLLRMVVANRLDCGPIVVHCSAGIGRTGSIILIDVILRKLFTGEHVDMVELFKELRNQRAWAINNESLYVFVVYSVLDYIRAKYPNKFKDETQKFLDDFRALHPSMW</sequence>
<organism evidence="4 5">
    <name type="scientific">Necator americanus</name>
    <name type="common">Human hookworm</name>
    <dbReference type="NCBI Taxonomy" id="51031"/>
    <lineage>
        <taxon>Eukaryota</taxon>
        <taxon>Metazoa</taxon>
        <taxon>Ecdysozoa</taxon>
        <taxon>Nematoda</taxon>
        <taxon>Chromadorea</taxon>
        <taxon>Rhabditida</taxon>
        <taxon>Rhabditina</taxon>
        <taxon>Rhabditomorpha</taxon>
        <taxon>Strongyloidea</taxon>
        <taxon>Ancylostomatidae</taxon>
        <taxon>Bunostominae</taxon>
        <taxon>Necator</taxon>
    </lineage>
</organism>
<dbReference type="Pfam" id="PF00102">
    <property type="entry name" value="Y_phosphatase"/>
    <property type="match status" value="1"/>
</dbReference>
<dbReference type="SMART" id="SM00404">
    <property type="entry name" value="PTPc_motif"/>
    <property type="match status" value="1"/>
</dbReference>
<dbReference type="EMBL" id="JAVFWL010000002">
    <property type="protein sequence ID" value="KAK6733604.1"/>
    <property type="molecule type" value="Genomic_DNA"/>
</dbReference>
<dbReference type="InterPro" id="IPR052782">
    <property type="entry name" value="Oocyte-zygote_transition_reg"/>
</dbReference>
<feature type="domain" description="Tyrosine-protein phosphatase" evidence="2">
    <location>
        <begin position="74"/>
        <end position="331"/>
    </location>
</feature>
<dbReference type="InterPro" id="IPR000242">
    <property type="entry name" value="PTP_cat"/>
</dbReference>